<gene>
    <name evidence="1" type="ORF">NLG97_g964</name>
</gene>
<keyword evidence="2" id="KW-1185">Reference proteome</keyword>
<reference evidence="1" key="1">
    <citation type="submission" date="2022-07" db="EMBL/GenBank/DDBJ databases">
        <title>Genome Sequence of Lecanicillium saksenae.</title>
        <authorList>
            <person name="Buettner E."/>
        </authorList>
    </citation>
    <scope>NUCLEOTIDE SEQUENCE</scope>
    <source>
        <strain evidence="1">VT-O1</strain>
    </source>
</reference>
<evidence type="ECO:0000313" key="1">
    <source>
        <dbReference type="EMBL" id="KAJ3498635.1"/>
    </source>
</evidence>
<organism evidence="1 2">
    <name type="scientific">Lecanicillium saksenae</name>
    <dbReference type="NCBI Taxonomy" id="468837"/>
    <lineage>
        <taxon>Eukaryota</taxon>
        <taxon>Fungi</taxon>
        <taxon>Dikarya</taxon>
        <taxon>Ascomycota</taxon>
        <taxon>Pezizomycotina</taxon>
        <taxon>Sordariomycetes</taxon>
        <taxon>Hypocreomycetidae</taxon>
        <taxon>Hypocreales</taxon>
        <taxon>Cordycipitaceae</taxon>
        <taxon>Lecanicillium</taxon>
    </lineage>
</organism>
<name>A0ACC1R5A0_9HYPO</name>
<dbReference type="Proteomes" id="UP001148737">
    <property type="component" value="Unassembled WGS sequence"/>
</dbReference>
<sequence>MTTGNLSGDGLSQKAPKRVVIIGGSCAGLFTGIVLARMGHNVDIIEVATSSARYGTAAGIGLAGHVQSFLKQYDRLAETPFALPSECFNVLDENLETIRQTLLGYSLTSWDALYYRLRANFDGLVSPYYPQPPAREATDGQSTFHPGVRALRVQDAGESVLIQTHNVGTGESQDIHADYVVVADGGNSTIRQQLEPALERRDAGYMVWRGTVPAPKVSRALLDKLSNTSAFYAVPGQKSYVVMYTIPGEHGALSDDKKVVNLVWYHWPTGVSREEILTGVDGHCHRTTLPKGHMRPDVWVAQVEVAKKLMHPDIAQLVANIEQPFASTISSIMSTKAFHFGEKLFLVGDALAQVQPNIGLGTNVAAKAALTLRDVFSGQLSAKEFEITVLGEGREVNEKAIALGDSFMAV</sequence>
<evidence type="ECO:0000313" key="2">
    <source>
        <dbReference type="Proteomes" id="UP001148737"/>
    </source>
</evidence>
<protein>
    <submittedName>
        <fullName evidence="1">Uncharacterized protein</fullName>
    </submittedName>
</protein>
<accession>A0ACC1R5A0</accession>
<dbReference type="EMBL" id="JANAKD010000041">
    <property type="protein sequence ID" value="KAJ3498635.1"/>
    <property type="molecule type" value="Genomic_DNA"/>
</dbReference>
<proteinExistence type="predicted"/>
<comment type="caution">
    <text evidence="1">The sequence shown here is derived from an EMBL/GenBank/DDBJ whole genome shotgun (WGS) entry which is preliminary data.</text>
</comment>